<accession>A0ABQ9FDQ8</accession>
<evidence type="ECO:0008006" key="8">
    <source>
        <dbReference type="Google" id="ProtNLM"/>
    </source>
</evidence>
<feature type="compositionally biased region" description="Polar residues" evidence="3">
    <location>
        <begin position="351"/>
        <end position="368"/>
    </location>
</feature>
<evidence type="ECO:0000256" key="3">
    <source>
        <dbReference type="SAM" id="MobiDB-lite"/>
    </source>
</evidence>
<keyword evidence="7" id="KW-1185">Reference proteome</keyword>
<dbReference type="PANTHER" id="PTHR14790:SF15">
    <property type="entry name" value="RECQ-MEDIATED GENOME INSTABILITY PROTEIN 1"/>
    <property type="match status" value="1"/>
</dbReference>
<evidence type="ECO:0000313" key="6">
    <source>
        <dbReference type="EMBL" id="KAJ8314627.1"/>
    </source>
</evidence>
<sequence>MEMINNTAESAQNWIKTTKHIIVPNDWIEACVEWICEENQDTQQTQAQINNLVYEQWLFADLHELQSKCLPEEVAASDKFQLSGYYALQWEPKPTRMLMMKLTDGRSVKKNITEIKQEPEWDDDFVLDEFMEDMDDFEMNQQEPSTSSSTPSSLNSRNKNATNKTPISGGQNKPNSYPQKRPYEQMTEELNIKQEIDRDSDSAFSDGNSNKRMKTEVKVERPKVTVKSEKEMEKKFLANLKPGSFSSSTPLKPFDEPMKRGTLDVFSNKKSLNDRKTFGEKNDLDDFDDDLDDFDMAVAESSLTSATTNNQISTTISPVLNRNSNSSINLNTSDSVQEQSNVKSASKELSDNSIETKSGNDSNKSARTGTKAKLTESTKNDGSIKPSSNTMDKYLTSPPTSVSRRNSLSSPSRDREWGEKVDRLMEKFNEAKSETNAYVSTLNGRLECPNGDRWILSCKINDGTATMDVDLSNQVLTMLIGFSSKESLGIQQCQQKLIELLCVMEIEVSPNKQKPEVISLVPLSNSHISALYDRVLTYFK</sequence>
<name>A0ABQ9FDQ8_TEGGR</name>
<feature type="domain" description="RMI1 N-terminal" evidence="5">
    <location>
        <begin position="16"/>
        <end position="62"/>
    </location>
</feature>
<organism evidence="6 7">
    <name type="scientific">Tegillarca granosa</name>
    <name type="common">Malaysian cockle</name>
    <name type="synonym">Anadara granosa</name>
    <dbReference type="NCBI Taxonomy" id="220873"/>
    <lineage>
        <taxon>Eukaryota</taxon>
        <taxon>Metazoa</taxon>
        <taxon>Spiralia</taxon>
        <taxon>Lophotrochozoa</taxon>
        <taxon>Mollusca</taxon>
        <taxon>Bivalvia</taxon>
        <taxon>Autobranchia</taxon>
        <taxon>Pteriomorphia</taxon>
        <taxon>Arcoida</taxon>
        <taxon>Arcoidea</taxon>
        <taxon>Arcidae</taxon>
        <taxon>Tegillarca</taxon>
    </lineage>
</organism>
<protein>
    <recommendedName>
        <fullName evidence="8">RecQ-mediated genome instability protein 1</fullName>
    </recommendedName>
</protein>
<comment type="caution">
    <text evidence="6">The sequence shown here is derived from an EMBL/GenBank/DDBJ whole genome shotgun (WGS) entry which is preliminary data.</text>
</comment>
<dbReference type="EMBL" id="JARBDR010000337">
    <property type="protein sequence ID" value="KAJ8314627.1"/>
    <property type="molecule type" value="Genomic_DNA"/>
</dbReference>
<comment type="subcellular location">
    <subcellularLocation>
        <location evidence="1">Nucleus</location>
    </subcellularLocation>
</comment>
<dbReference type="Gene3D" id="2.40.50.510">
    <property type="match status" value="1"/>
</dbReference>
<dbReference type="PANTHER" id="PTHR14790">
    <property type="entry name" value="RECQ-MEDIATED GENOME INSTABILITY PROTEIN 1 RMI1"/>
    <property type="match status" value="1"/>
</dbReference>
<evidence type="ECO:0000256" key="1">
    <source>
        <dbReference type="ARBA" id="ARBA00004123"/>
    </source>
</evidence>
<feature type="compositionally biased region" description="Polar residues" evidence="3">
    <location>
        <begin position="380"/>
        <end position="391"/>
    </location>
</feature>
<feature type="compositionally biased region" description="Polar residues" evidence="3">
    <location>
        <begin position="154"/>
        <end position="178"/>
    </location>
</feature>
<feature type="region of interest" description="Disordered" evidence="3">
    <location>
        <begin position="139"/>
        <end position="180"/>
    </location>
</feature>
<evidence type="ECO:0000259" key="4">
    <source>
        <dbReference type="Pfam" id="PF16099"/>
    </source>
</evidence>
<dbReference type="InterPro" id="IPR044881">
    <property type="entry name" value="RMI1_N_N_sf"/>
</dbReference>
<feature type="compositionally biased region" description="Low complexity" evidence="3">
    <location>
        <begin position="144"/>
        <end position="153"/>
    </location>
</feature>
<feature type="compositionally biased region" description="Low complexity" evidence="3">
    <location>
        <begin position="401"/>
        <end position="411"/>
    </location>
</feature>
<reference evidence="6 7" key="1">
    <citation type="submission" date="2022-12" db="EMBL/GenBank/DDBJ databases">
        <title>Chromosome-level genome of Tegillarca granosa.</title>
        <authorList>
            <person name="Kim J."/>
        </authorList>
    </citation>
    <scope>NUCLEOTIDE SEQUENCE [LARGE SCALE GENOMIC DNA]</scope>
    <source>
        <strain evidence="6">Teg-2019</strain>
        <tissue evidence="6">Adductor muscle</tissue>
    </source>
</reference>
<dbReference type="Pfam" id="PF16099">
    <property type="entry name" value="RMI1_C"/>
    <property type="match status" value="1"/>
</dbReference>
<feature type="region of interest" description="Disordered" evidence="3">
    <location>
        <begin position="317"/>
        <end position="418"/>
    </location>
</feature>
<feature type="domain" description="RecQ-mediated genome instability protein 1 C-terminal OB-fold" evidence="4">
    <location>
        <begin position="434"/>
        <end position="535"/>
    </location>
</feature>
<dbReference type="InterPro" id="IPR032199">
    <property type="entry name" value="RMI1_C"/>
</dbReference>
<evidence type="ECO:0000256" key="2">
    <source>
        <dbReference type="ARBA" id="ARBA00023242"/>
    </source>
</evidence>
<evidence type="ECO:0000259" key="5">
    <source>
        <dbReference type="Pfam" id="PF21000"/>
    </source>
</evidence>
<dbReference type="Gene3D" id="1.10.8.1020">
    <property type="entry name" value="RecQ-mediated genome instability protein 1, N-terminal domain"/>
    <property type="match status" value="1"/>
</dbReference>
<dbReference type="InterPro" id="IPR049363">
    <property type="entry name" value="RMI1_N"/>
</dbReference>
<keyword evidence="2" id="KW-0539">Nucleus</keyword>
<proteinExistence type="predicted"/>
<dbReference type="Proteomes" id="UP001217089">
    <property type="component" value="Unassembled WGS sequence"/>
</dbReference>
<feature type="compositionally biased region" description="Low complexity" evidence="3">
    <location>
        <begin position="321"/>
        <end position="335"/>
    </location>
</feature>
<evidence type="ECO:0000313" key="7">
    <source>
        <dbReference type="Proteomes" id="UP001217089"/>
    </source>
</evidence>
<feature type="region of interest" description="Disordered" evidence="3">
    <location>
        <begin position="193"/>
        <end position="219"/>
    </location>
</feature>
<gene>
    <name evidence="6" type="ORF">KUTeg_006777</name>
</gene>
<dbReference type="SMART" id="SM01161">
    <property type="entry name" value="DUF1767"/>
    <property type="match status" value="1"/>
</dbReference>
<dbReference type="Pfam" id="PF21000">
    <property type="entry name" value="RMI1_N_N"/>
    <property type="match status" value="1"/>
</dbReference>